<evidence type="ECO:0000256" key="5">
    <source>
        <dbReference type="ARBA" id="ARBA00023235"/>
    </source>
</evidence>
<evidence type="ECO:0000256" key="4">
    <source>
        <dbReference type="ARBA" id="ARBA00022984"/>
    </source>
</evidence>
<dbReference type="RefSeq" id="WP_262654284.1">
    <property type="nucleotide sequence ID" value="NZ_JAOQKE010000004.1"/>
</dbReference>
<dbReference type="HAMAP" id="MF_00258">
    <property type="entry name" value="Glu_racemase"/>
    <property type="match status" value="1"/>
</dbReference>
<dbReference type="InterPro" id="IPR033134">
    <property type="entry name" value="Asp/Glu_racemase_AS_2"/>
</dbReference>
<accession>A0ABT2SK17</accession>
<proteinExistence type="inferred from homology"/>
<dbReference type="PANTHER" id="PTHR21198">
    <property type="entry name" value="GLUTAMATE RACEMASE"/>
    <property type="match status" value="1"/>
</dbReference>
<dbReference type="Gene3D" id="3.40.50.1860">
    <property type="match status" value="2"/>
</dbReference>
<feature type="binding site" evidence="7">
    <location>
        <begin position="78"/>
        <end position="79"/>
    </location>
    <ligand>
        <name>substrate</name>
    </ligand>
</feature>
<name>A0ABT2SK17_9FIRM</name>
<dbReference type="InterPro" id="IPR001920">
    <property type="entry name" value="Asp/Glu_race"/>
</dbReference>
<feature type="binding site" evidence="7">
    <location>
        <begin position="46"/>
        <end position="47"/>
    </location>
    <ligand>
        <name>substrate</name>
    </ligand>
</feature>
<evidence type="ECO:0000313" key="8">
    <source>
        <dbReference type="EMBL" id="MCU6724858.1"/>
    </source>
</evidence>
<comment type="caution">
    <text evidence="8">The sequence shown here is derived from an EMBL/GenBank/DDBJ whole genome shotgun (WGS) entry which is preliminary data.</text>
</comment>
<keyword evidence="5 7" id="KW-0413">Isomerase</keyword>
<comment type="function">
    <text evidence="7">Provides the (R)-glutamate required for cell wall biosynthesis.</text>
</comment>
<dbReference type="GO" id="GO:0008881">
    <property type="term" value="F:glutamate racemase activity"/>
    <property type="evidence" value="ECO:0007669"/>
    <property type="project" value="UniProtKB-EC"/>
</dbReference>
<feature type="binding site" evidence="7">
    <location>
        <begin position="14"/>
        <end position="15"/>
    </location>
    <ligand>
        <name>substrate</name>
    </ligand>
</feature>
<dbReference type="InterPro" id="IPR018187">
    <property type="entry name" value="Asp/Glu_racemase_AS_1"/>
</dbReference>
<feature type="active site" description="Proton donor/acceptor" evidence="7">
    <location>
        <position position="188"/>
    </location>
</feature>
<dbReference type="PROSITE" id="PS00923">
    <property type="entry name" value="ASP_GLU_RACEMASE_1"/>
    <property type="match status" value="1"/>
</dbReference>
<sequence length="274" mass="30637">MLEMEKDKAIGVFDSGIGGLTVVREIMRNIPDERIIYFGDTARLPYGNKSRETIIRFSRQILHFLQTRDVKALVIACNTASALALETIQKEVDIPIIGVVKPGAKVACKTTRNNRIGVIATKATISSGLYTDFIHQIRPEAEVIGKACPLFVPLVEEGWRKDTVTREVAARYLEELKDKDIDTLILGCTHYPLLRSLIGDIMGDQVTLVNPAYETALQLKELLQEHGIASDTKPQGENPYEFYVSDAAESFRDFANAILPIDIDRAKKINIEEY</sequence>
<dbReference type="Pfam" id="PF01177">
    <property type="entry name" value="Asp_Glu_race"/>
    <property type="match status" value="1"/>
</dbReference>
<dbReference type="SUPFAM" id="SSF53681">
    <property type="entry name" value="Aspartate/glutamate racemase"/>
    <property type="match status" value="2"/>
</dbReference>
<evidence type="ECO:0000256" key="6">
    <source>
        <dbReference type="ARBA" id="ARBA00023316"/>
    </source>
</evidence>
<reference evidence="8 9" key="1">
    <citation type="journal article" date="2021" name="ISME Commun">
        <title>Automated analysis of genomic sequences facilitates high-throughput and comprehensive description of bacteria.</title>
        <authorList>
            <person name="Hitch T.C.A."/>
        </authorList>
    </citation>
    <scope>NUCLEOTIDE SEQUENCE [LARGE SCALE GENOMIC DNA]</scope>
    <source>
        <strain evidence="8 9">Sanger_29</strain>
    </source>
</reference>
<keyword evidence="3 7" id="KW-0133">Cell shape</keyword>
<dbReference type="NCBIfam" id="TIGR00067">
    <property type="entry name" value="glut_race"/>
    <property type="match status" value="1"/>
</dbReference>
<keyword evidence="9" id="KW-1185">Reference proteome</keyword>
<evidence type="ECO:0000256" key="2">
    <source>
        <dbReference type="ARBA" id="ARBA00013090"/>
    </source>
</evidence>
<keyword evidence="4 7" id="KW-0573">Peptidoglycan synthesis</keyword>
<evidence type="ECO:0000256" key="7">
    <source>
        <dbReference type="HAMAP-Rule" id="MF_00258"/>
    </source>
</evidence>
<gene>
    <name evidence="7 8" type="primary">murI</name>
    <name evidence="8" type="ORF">OCV47_05755</name>
</gene>
<organism evidence="8 9">
    <name type="scientific">Muricoprocola aceti</name>
    <dbReference type="NCBI Taxonomy" id="2981772"/>
    <lineage>
        <taxon>Bacteria</taxon>
        <taxon>Bacillati</taxon>
        <taxon>Bacillota</taxon>
        <taxon>Clostridia</taxon>
        <taxon>Lachnospirales</taxon>
        <taxon>Lachnospiraceae</taxon>
        <taxon>Muricoprocola</taxon>
    </lineage>
</organism>
<dbReference type="EC" id="5.1.1.3" evidence="2 7"/>
<keyword evidence="6 7" id="KW-0961">Cell wall biogenesis/degradation</keyword>
<dbReference type="Proteomes" id="UP001652338">
    <property type="component" value="Unassembled WGS sequence"/>
</dbReference>
<protein>
    <recommendedName>
        <fullName evidence="2 7">Glutamate racemase</fullName>
        <ecNumber evidence="2 7">5.1.1.3</ecNumber>
    </recommendedName>
</protein>
<comment type="catalytic activity">
    <reaction evidence="1 7">
        <text>L-glutamate = D-glutamate</text>
        <dbReference type="Rhea" id="RHEA:12813"/>
        <dbReference type="ChEBI" id="CHEBI:29985"/>
        <dbReference type="ChEBI" id="CHEBI:29986"/>
        <dbReference type="EC" id="5.1.1.3"/>
    </reaction>
</comment>
<comment type="similarity">
    <text evidence="7">Belongs to the aspartate/glutamate racemases family.</text>
</comment>
<dbReference type="PROSITE" id="PS00924">
    <property type="entry name" value="ASP_GLU_RACEMASE_2"/>
    <property type="match status" value="1"/>
</dbReference>
<dbReference type="InterPro" id="IPR015942">
    <property type="entry name" value="Asp/Glu/hydantoin_racemase"/>
</dbReference>
<evidence type="ECO:0000313" key="9">
    <source>
        <dbReference type="Proteomes" id="UP001652338"/>
    </source>
</evidence>
<dbReference type="InterPro" id="IPR004391">
    <property type="entry name" value="Glu_race"/>
</dbReference>
<feature type="active site" description="Proton donor/acceptor" evidence="7">
    <location>
        <position position="77"/>
    </location>
</feature>
<evidence type="ECO:0000256" key="1">
    <source>
        <dbReference type="ARBA" id="ARBA00001602"/>
    </source>
</evidence>
<comment type="pathway">
    <text evidence="7">Cell wall biogenesis; peptidoglycan biosynthesis.</text>
</comment>
<dbReference type="PANTHER" id="PTHR21198:SF2">
    <property type="entry name" value="GLUTAMATE RACEMASE"/>
    <property type="match status" value="1"/>
</dbReference>
<dbReference type="EMBL" id="JAOQKE010000004">
    <property type="protein sequence ID" value="MCU6724858.1"/>
    <property type="molecule type" value="Genomic_DNA"/>
</dbReference>
<evidence type="ECO:0000256" key="3">
    <source>
        <dbReference type="ARBA" id="ARBA00022960"/>
    </source>
</evidence>
<feature type="binding site" evidence="7">
    <location>
        <begin position="189"/>
        <end position="190"/>
    </location>
    <ligand>
        <name>substrate</name>
    </ligand>
</feature>